<evidence type="ECO:0000256" key="4">
    <source>
        <dbReference type="SAM" id="SignalP"/>
    </source>
</evidence>
<dbReference type="SUPFAM" id="SSF49503">
    <property type="entry name" value="Cupredoxins"/>
    <property type="match status" value="1"/>
</dbReference>
<proteinExistence type="predicted"/>
<dbReference type="OrthoDB" id="1851979at2759"/>
<dbReference type="Pfam" id="PF02298">
    <property type="entry name" value="Cu_bind_like"/>
    <property type="match status" value="1"/>
</dbReference>
<dbReference type="InterPro" id="IPR008972">
    <property type="entry name" value="Cupredoxin"/>
</dbReference>
<feature type="chain" id="PRO_5032322513" description="Phytocyanin domain-containing protein" evidence="4">
    <location>
        <begin position="31"/>
        <end position="182"/>
    </location>
</feature>
<feature type="region of interest" description="Disordered" evidence="3">
    <location>
        <begin position="133"/>
        <end position="155"/>
    </location>
</feature>
<feature type="domain" description="Phytocyanin" evidence="5">
    <location>
        <begin position="33"/>
        <end position="133"/>
    </location>
</feature>
<protein>
    <recommendedName>
        <fullName evidence="5">Phytocyanin domain-containing protein</fullName>
    </recommendedName>
</protein>
<evidence type="ECO:0000256" key="2">
    <source>
        <dbReference type="ARBA" id="ARBA00023180"/>
    </source>
</evidence>
<evidence type="ECO:0000313" key="7">
    <source>
        <dbReference type="Proteomes" id="UP000626092"/>
    </source>
</evidence>
<dbReference type="PANTHER" id="PTHR33021:SF547">
    <property type="entry name" value="OS03G0758500 PROTEIN"/>
    <property type="match status" value="1"/>
</dbReference>
<name>A0A834LV81_RHOSS</name>
<keyword evidence="7" id="KW-1185">Reference proteome</keyword>
<dbReference type="GO" id="GO:0005886">
    <property type="term" value="C:plasma membrane"/>
    <property type="evidence" value="ECO:0007669"/>
    <property type="project" value="TreeGrafter"/>
</dbReference>
<accession>A0A834LV81</accession>
<dbReference type="PROSITE" id="PS51485">
    <property type="entry name" value="PHYTOCYANIN"/>
    <property type="match status" value="1"/>
</dbReference>
<dbReference type="CDD" id="cd04216">
    <property type="entry name" value="Phytocyanin"/>
    <property type="match status" value="1"/>
</dbReference>
<feature type="signal peptide" evidence="4">
    <location>
        <begin position="1"/>
        <end position="30"/>
    </location>
</feature>
<dbReference type="PANTHER" id="PTHR33021">
    <property type="entry name" value="BLUE COPPER PROTEIN"/>
    <property type="match status" value="1"/>
</dbReference>
<organism evidence="6 7">
    <name type="scientific">Rhododendron simsii</name>
    <name type="common">Sims's rhododendron</name>
    <dbReference type="NCBI Taxonomy" id="118357"/>
    <lineage>
        <taxon>Eukaryota</taxon>
        <taxon>Viridiplantae</taxon>
        <taxon>Streptophyta</taxon>
        <taxon>Embryophyta</taxon>
        <taxon>Tracheophyta</taxon>
        <taxon>Spermatophyta</taxon>
        <taxon>Magnoliopsida</taxon>
        <taxon>eudicotyledons</taxon>
        <taxon>Gunneridae</taxon>
        <taxon>Pentapetalae</taxon>
        <taxon>asterids</taxon>
        <taxon>Ericales</taxon>
        <taxon>Ericaceae</taxon>
        <taxon>Ericoideae</taxon>
        <taxon>Rhodoreae</taxon>
        <taxon>Rhododendron</taxon>
    </lineage>
</organism>
<dbReference type="Gene3D" id="2.60.40.420">
    <property type="entry name" value="Cupredoxins - blue copper proteins"/>
    <property type="match status" value="1"/>
</dbReference>
<dbReference type="Proteomes" id="UP000626092">
    <property type="component" value="Unassembled WGS sequence"/>
</dbReference>
<evidence type="ECO:0000259" key="5">
    <source>
        <dbReference type="PROSITE" id="PS51485"/>
    </source>
</evidence>
<dbReference type="InterPro" id="IPR003245">
    <property type="entry name" value="Phytocyanin_dom"/>
</dbReference>
<dbReference type="GO" id="GO:0009055">
    <property type="term" value="F:electron transfer activity"/>
    <property type="evidence" value="ECO:0007669"/>
    <property type="project" value="InterPro"/>
</dbReference>
<evidence type="ECO:0000256" key="3">
    <source>
        <dbReference type="SAM" id="MobiDB-lite"/>
    </source>
</evidence>
<dbReference type="EMBL" id="WJXA01000003">
    <property type="protein sequence ID" value="KAF7148228.1"/>
    <property type="molecule type" value="Genomic_DNA"/>
</dbReference>
<gene>
    <name evidence="6" type="ORF">RHSIM_Rhsim03G0037700</name>
</gene>
<comment type="caution">
    <text evidence="6">The sequence shown here is derived from an EMBL/GenBank/DDBJ whole genome shotgun (WGS) entry which is preliminary data.</text>
</comment>
<sequence length="182" mass="19914">MAMKIFAAPACLTAVLTIGMLTVCATQSSGDTNYHTVGGLKGWTINVNYAEWASREQFMVGDTLLFVYDANHYNVLEVGQTGYDSCNEKNLLMNVTDGEDGVFRLFEAKSYYFISSSALCLEGDLRLAIHVQGTSVTTPPPRPPPPSPPQTEEYSSANTCTRLNMILTSLLKLIILWGGVFN</sequence>
<evidence type="ECO:0000256" key="1">
    <source>
        <dbReference type="ARBA" id="ARBA00023157"/>
    </source>
</evidence>
<feature type="compositionally biased region" description="Pro residues" evidence="3">
    <location>
        <begin position="138"/>
        <end position="149"/>
    </location>
</feature>
<reference evidence="6" key="1">
    <citation type="submission" date="2019-11" db="EMBL/GenBank/DDBJ databases">
        <authorList>
            <person name="Liu Y."/>
            <person name="Hou J."/>
            <person name="Li T.-Q."/>
            <person name="Guan C.-H."/>
            <person name="Wu X."/>
            <person name="Wu H.-Z."/>
            <person name="Ling F."/>
            <person name="Zhang R."/>
            <person name="Shi X.-G."/>
            <person name="Ren J.-P."/>
            <person name="Chen E.-F."/>
            <person name="Sun J.-M."/>
        </authorList>
    </citation>
    <scope>NUCLEOTIDE SEQUENCE</scope>
    <source>
        <strain evidence="6">Adult_tree_wgs_1</strain>
        <tissue evidence="6">Leaves</tissue>
    </source>
</reference>
<keyword evidence="4" id="KW-0732">Signal</keyword>
<evidence type="ECO:0000313" key="6">
    <source>
        <dbReference type="EMBL" id="KAF7148228.1"/>
    </source>
</evidence>
<dbReference type="AlphaFoldDB" id="A0A834LV81"/>
<keyword evidence="2" id="KW-0325">Glycoprotein</keyword>
<dbReference type="InterPro" id="IPR039391">
    <property type="entry name" value="Phytocyanin-like"/>
</dbReference>
<dbReference type="FunFam" id="2.60.40.420:FF:000034">
    <property type="entry name" value="Cupredoxin superfamily protein"/>
    <property type="match status" value="1"/>
</dbReference>
<keyword evidence="1" id="KW-1015">Disulfide bond</keyword>